<dbReference type="AlphaFoldDB" id="A0A1W7CZV7"/>
<dbReference type="InterPro" id="IPR013154">
    <property type="entry name" value="ADH-like_N"/>
</dbReference>
<dbReference type="InterPro" id="IPR036291">
    <property type="entry name" value="NAD(P)-bd_dom_sf"/>
</dbReference>
<reference evidence="2 3" key="1">
    <citation type="submission" date="2017-05" db="EMBL/GenBank/DDBJ databases">
        <title>Complete genome sequence of Streptomyces sp. SCSIO 03032 revealed the diverse biosynthetic pathways for its bioactive secondary metabolites.</title>
        <authorList>
            <person name="Ma L."/>
            <person name="Zhu Y."/>
            <person name="Zhang W."/>
            <person name="Zhang G."/>
            <person name="Tian X."/>
            <person name="Zhang S."/>
            <person name="Zhang C."/>
        </authorList>
    </citation>
    <scope>NUCLEOTIDE SEQUENCE [LARGE SCALE GENOMIC DNA]</scope>
    <source>
        <strain evidence="2 3">SCSIO 03032</strain>
    </source>
</reference>
<dbReference type="InterPro" id="IPR020843">
    <property type="entry name" value="ER"/>
</dbReference>
<dbReference type="SMART" id="SM00829">
    <property type="entry name" value="PKS_ER"/>
    <property type="match status" value="1"/>
</dbReference>
<dbReference type="EMBL" id="CP021121">
    <property type="protein sequence ID" value="ARQ70334.1"/>
    <property type="molecule type" value="Genomic_DNA"/>
</dbReference>
<proteinExistence type="predicted"/>
<organism evidence="2 3">
    <name type="scientific">Streptomyces marincola</name>
    <dbReference type="NCBI Taxonomy" id="2878388"/>
    <lineage>
        <taxon>Bacteria</taxon>
        <taxon>Bacillati</taxon>
        <taxon>Actinomycetota</taxon>
        <taxon>Actinomycetes</taxon>
        <taxon>Kitasatosporales</taxon>
        <taxon>Streptomycetaceae</taxon>
        <taxon>Streptomyces</taxon>
    </lineage>
</organism>
<dbReference type="CDD" id="cd08270">
    <property type="entry name" value="MDR4"/>
    <property type="match status" value="1"/>
</dbReference>
<name>A0A1W7CZV7_9ACTN</name>
<dbReference type="Proteomes" id="UP000194218">
    <property type="component" value="Chromosome"/>
</dbReference>
<gene>
    <name evidence="2" type="ORF">CAG99_17130</name>
</gene>
<dbReference type="SUPFAM" id="SSF50129">
    <property type="entry name" value="GroES-like"/>
    <property type="match status" value="1"/>
</dbReference>
<dbReference type="InterPro" id="IPR011032">
    <property type="entry name" value="GroES-like_sf"/>
</dbReference>
<dbReference type="OrthoDB" id="3813297at2"/>
<dbReference type="Pfam" id="PF00107">
    <property type="entry name" value="ADH_zinc_N"/>
    <property type="match status" value="1"/>
</dbReference>
<protein>
    <submittedName>
        <fullName evidence="2">Alcohol dehydrogenase</fullName>
    </submittedName>
</protein>
<evidence type="ECO:0000313" key="2">
    <source>
        <dbReference type="EMBL" id="ARQ70334.1"/>
    </source>
</evidence>
<keyword evidence="3" id="KW-1185">Reference proteome</keyword>
<dbReference type="InterPro" id="IPR051397">
    <property type="entry name" value="Zn-ADH-like_protein"/>
</dbReference>
<dbReference type="GO" id="GO:0016491">
    <property type="term" value="F:oxidoreductase activity"/>
    <property type="evidence" value="ECO:0007669"/>
    <property type="project" value="InterPro"/>
</dbReference>
<evidence type="ECO:0000313" key="3">
    <source>
        <dbReference type="Proteomes" id="UP000194218"/>
    </source>
</evidence>
<dbReference type="SUPFAM" id="SSF51735">
    <property type="entry name" value="NAD(P)-binding Rossmann-fold domains"/>
    <property type="match status" value="1"/>
</dbReference>
<evidence type="ECO:0000259" key="1">
    <source>
        <dbReference type="SMART" id="SM00829"/>
    </source>
</evidence>
<feature type="domain" description="Enoyl reductase (ER)" evidence="1">
    <location>
        <begin position="9"/>
        <end position="308"/>
    </location>
</feature>
<dbReference type="Pfam" id="PF08240">
    <property type="entry name" value="ADH_N"/>
    <property type="match status" value="1"/>
</dbReference>
<dbReference type="Gene3D" id="3.90.180.10">
    <property type="entry name" value="Medium-chain alcohol dehydrogenases, catalytic domain"/>
    <property type="match status" value="1"/>
</dbReference>
<dbReference type="PANTHER" id="PTHR43677:SF4">
    <property type="entry name" value="QUINONE OXIDOREDUCTASE-LIKE PROTEIN 2"/>
    <property type="match status" value="1"/>
</dbReference>
<dbReference type="RefSeq" id="WP_086160193.1">
    <property type="nucleotide sequence ID" value="NZ_CP021121.1"/>
</dbReference>
<dbReference type="PANTHER" id="PTHR43677">
    <property type="entry name" value="SHORT-CHAIN DEHYDROGENASE/REDUCTASE"/>
    <property type="match status" value="1"/>
</dbReference>
<dbReference type="Gene3D" id="3.40.50.720">
    <property type="entry name" value="NAD(P)-binding Rossmann-like Domain"/>
    <property type="match status" value="1"/>
</dbReference>
<accession>A0A1W7CZV7</accession>
<dbReference type="KEGG" id="smao:CAG99_17130"/>
<dbReference type="InterPro" id="IPR013149">
    <property type="entry name" value="ADH-like_C"/>
</dbReference>
<sequence>MRAWTIDHDSPEHLSLAEVPDPVPGPNQALIRVAAFSVNYGEVIAALPDGESGTVPGWDAAGVVVRAAADGSGPAVGTPVVSFAANGGWAELRAVDTALLGAVPEGADLGAISTLPVAAGSALRGLHRIGPLLGRRVMITGGGSGLGRFAIQLAARGGAHVIASTTDPSKEATLRELGASEVVFGTEGIAGLTGPVHGVIDTVGGDHMTAAFATLVREGTLIAMGHSAGQGESFPFKAFYGYLGDNRSIATFYLLQDLEGLGDDLAWLGGLVAAGELDPQIGWRGEWTRAPEATAALAAGKVRGKAVLDLPPAD</sequence>